<evidence type="ECO:0000256" key="3">
    <source>
        <dbReference type="ARBA" id="ARBA00023180"/>
    </source>
</evidence>
<evidence type="ECO:0000256" key="1">
    <source>
        <dbReference type="ARBA" id="ARBA00011073"/>
    </source>
</evidence>
<dbReference type="Gene3D" id="2.60.40.2310">
    <property type="match status" value="1"/>
</dbReference>
<comment type="similarity">
    <text evidence="1">Belongs to the peptidase S8 family.</text>
</comment>
<dbReference type="Gene3D" id="3.30.70.80">
    <property type="entry name" value="Peptidase S8 propeptide/proteinase inhibitor I9"/>
    <property type="match status" value="1"/>
</dbReference>
<reference evidence="8 9" key="1">
    <citation type="journal article" date="2024" name="G3 (Bethesda)">
        <title>Genome assembly of Hibiscus sabdariffa L. provides insights into metabolisms of medicinal natural products.</title>
        <authorList>
            <person name="Kim T."/>
        </authorList>
    </citation>
    <scope>NUCLEOTIDE SEQUENCE [LARGE SCALE GENOMIC DNA]</scope>
    <source>
        <strain evidence="8">TK-2024</strain>
        <tissue evidence="8">Old leaves</tissue>
    </source>
</reference>
<dbReference type="SUPFAM" id="SSF52025">
    <property type="entry name" value="PA domain"/>
    <property type="match status" value="1"/>
</dbReference>
<dbReference type="InterPro" id="IPR037045">
    <property type="entry name" value="S8pro/Inhibitor_I9_sf"/>
</dbReference>
<feature type="chain" id="PRO_5046740934" description="Subtilisin-like protease" evidence="4">
    <location>
        <begin position="25"/>
        <end position="550"/>
    </location>
</feature>
<keyword evidence="9" id="KW-1185">Reference proteome</keyword>
<evidence type="ECO:0000313" key="8">
    <source>
        <dbReference type="EMBL" id="KAK9023430.1"/>
    </source>
</evidence>
<evidence type="ECO:0000259" key="6">
    <source>
        <dbReference type="Pfam" id="PF05922"/>
    </source>
</evidence>
<evidence type="ECO:0000313" key="9">
    <source>
        <dbReference type="Proteomes" id="UP001396334"/>
    </source>
</evidence>
<keyword evidence="2 4" id="KW-0732">Signal</keyword>
<evidence type="ECO:0000259" key="7">
    <source>
        <dbReference type="Pfam" id="PF17766"/>
    </source>
</evidence>
<dbReference type="Pfam" id="PF02225">
    <property type="entry name" value="PA"/>
    <property type="match status" value="1"/>
</dbReference>
<dbReference type="InterPro" id="IPR010259">
    <property type="entry name" value="S8pro/Inhibitor_I9"/>
</dbReference>
<sequence length="550" mass="58660">MKSLKFKLVQIFLFLCLYHACIVAQEKIQQAKRTYIVHMDKSNMPESFTHHSLWYDSSLKSVSDSASVLYRYENVVHGYSTMLTAEEADSLGKQPGILSVLPEVVYELHTTRTPEFLGLGKSTAFFPTSDSMGEVILGILDTGVWPELKAWASAVTLERQVRAAMDEAVADGVDVLSMSIGGGLSEYYGDTVAIGAFTAAANGIFVSCSAGNSGPTPSSLSNVAPWITTVGAGTLDRDFPAYITLGNNEKYSGVTLYSGKQLSDSMVPLVYGGNTSNSSGGNLCMTGSLVLEKVSGKIVVCDRGGNARVQKGVAVKEAGGVGMILTNTDTYGEELVADAHLLPSAAVGQKTGDAIKKYIASAHNPTAIIGPGTTKLGVQPSPVVAAFSSRVAALDPGLVYDATIDDYLGFLCALNYTPNQIKSTTHRDFTCQKSKKYTVGDLNYPSFSVPLDTASGKRGAARVSSTIKYTRTLTNVGAPATYKVSLYSQTRAVKMSVEPATLTFGAQYEKKSYTVTFTTSSMPSGTTSFAHLEWSDGKHIVRSPIAFSWT</sequence>
<dbReference type="Gene3D" id="3.50.30.30">
    <property type="match status" value="1"/>
</dbReference>
<dbReference type="InterPro" id="IPR036852">
    <property type="entry name" value="Peptidase_S8/S53_dom_sf"/>
</dbReference>
<evidence type="ECO:0008006" key="10">
    <source>
        <dbReference type="Google" id="ProtNLM"/>
    </source>
</evidence>
<comment type="caution">
    <text evidence="8">The sequence shown here is derived from an EMBL/GenBank/DDBJ whole genome shotgun (WGS) entry which is preliminary data.</text>
</comment>
<dbReference type="PANTHER" id="PTHR10795">
    <property type="entry name" value="PROPROTEIN CONVERTASE SUBTILISIN/KEXIN"/>
    <property type="match status" value="1"/>
</dbReference>
<feature type="domain" description="PA" evidence="5">
    <location>
        <begin position="268"/>
        <end position="355"/>
    </location>
</feature>
<accession>A0ABR2SDZ0</accession>
<dbReference type="SUPFAM" id="SSF52743">
    <property type="entry name" value="Subtilisin-like"/>
    <property type="match status" value="1"/>
</dbReference>
<feature type="signal peptide" evidence="4">
    <location>
        <begin position="1"/>
        <end position="24"/>
    </location>
</feature>
<feature type="domain" description="Inhibitor I9" evidence="6">
    <location>
        <begin position="34"/>
        <end position="109"/>
    </location>
</feature>
<proteinExistence type="inferred from homology"/>
<dbReference type="InterPro" id="IPR045051">
    <property type="entry name" value="SBT"/>
</dbReference>
<dbReference type="InterPro" id="IPR046450">
    <property type="entry name" value="PA_dom_sf"/>
</dbReference>
<dbReference type="CDD" id="cd02120">
    <property type="entry name" value="PA_subtilisin_like"/>
    <property type="match status" value="1"/>
</dbReference>
<feature type="domain" description="Subtilisin-like protease fibronectin type-III" evidence="7">
    <location>
        <begin position="441"/>
        <end position="546"/>
    </location>
</feature>
<gene>
    <name evidence="8" type="ORF">V6N11_003650</name>
</gene>
<name>A0ABR2SDZ0_9ROSI</name>
<evidence type="ECO:0000256" key="4">
    <source>
        <dbReference type="SAM" id="SignalP"/>
    </source>
</evidence>
<protein>
    <recommendedName>
        <fullName evidence="10">Subtilisin-like protease</fullName>
    </recommendedName>
</protein>
<dbReference type="InterPro" id="IPR041469">
    <property type="entry name" value="Subtilisin-like_FN3"/>
</dbReference>
<dbReference type="Gene3D" id="3.40.50.200">
    <property type="entry name" value="Peptidase S8/S53 domain"/>
    <property type="match status" value="1"/>
</dbReference>
<dbReference type="EMBL" id="JBBPBN010000015">
    <property type="protein sequence ID" value="KAK9023430.1"/>
    <property type="molecule type" value="Genomic_DNA"/>
</dbReference>
<dbReference type="Pfam" id="PF05922">
    <property type="entry name" value="Inhibitor_I9"/>
    <property type="match status" value="1"/>
</dbReference>
<evidence type="ECO:0000256" key="2">
    <source>
        <dbReference type="ARBA" id="ARBA00022729"/>
    </source>
</evidence>
<organism evidence="8 9">
    <name type="scientific">Hibiscus sabdariffa</name>
    <name type="common">roselle</name>
    <dbReference type="NCBI Taxonomy" id="183260"/>
    <lineage>
        <taxon>Eukaryota</taxon>
        <taxon>Viridiplantae</taxon>
        <taxon>Streptophyta</taxon>
        <taxon>Embryophyta</taxon>
        <taxon>Tracheophyta</taxon>
        <taxon>Spermatophyta</taxon>
        <taxon>Magnoliopsida</taxon>
        <taxon>eudicotyledons</taxon>
        <taxon>Gunneridae</taxon>
        <taxon>Pentapetalae</taxon>
        <taxon>rosids</taxon>
        <taxon>malvids</taxon>
        <taxon>Malvales</taxon>
        <taxon>Malvaceae</taxon>
        <taxon>Malvoideae</taxon>
        <taxon>Hibiscus</taxon>
    </lineage>
</organism>
<dbReference type="Pfam" id="PF17766">
    <property type="entry name" value="fn3_6"/>
    <property type="match status" value="1"/>
</dbReference>
<evidence type="ECO:0000259" key="5">
    <source>
        <dbReference type="Pfam" id="PF02225"/>
    </source>
</evidence>
<keyword evidence="3" id="KW-0325">Glycoprotein</keyword>
<dbReference type="InterPro" id="IPR003137">
    <property type="entry name" value="PA_domain"/>
</dbReference>
<dbReference type="Proteomes" id="UP001396334">
    <property type="component" value="Unassembled WGS sequence"/>
</dbReference>